<keyword evidence="2" id="KW-1185">Reference proteome</keyword>
<protein>
    <submittedName>
        <fullName evidence="1">Uncharacterized protein</fullName>
    </submittedName>
</protein>
<evidence type="ECO:0000313" key="1">
    <source>
        <dbReference type="EMBL" id="CAL1361915.1"/>
    </source>
</evidence>
<dbReference type="Proteomes" id="UP001497516">
    <property type="component" value="Chromosome 10"/>
</dbReference>
<sequence length="125" mass="14284">METKQTEDENEVTQKEMGFQHGECWSTDTSGGGRAGGLCIWWVEEVNLTVMSSSLHHLDTKIEEVKEVTWIFTGIYGWPEREDKFQTWDLICRLAGQWTGPWLSGGWGTLTKFCRPVSRVGDELL</sequence>
<name>A0AAV2D0R2_9ROSI</name>
<proteinExistence type="predicted"/>
<accession>A0AAV2D0R2</accession>
<dbReference type="AlphaFoldDB" id="A0AAV2D0R2"/>
<reference evidence="1 2" key="1">
    <citation type="submission" date="2024-04" db="EMBL/GenBank/DDBJ databases">
        <authorList>
            <person name="Fracassetti M."/>
        </authorList>
    </citation>
    <scope>NUCLEOTIDE SEQUENCE [LARGE SCALE GENOMIC DNA]</scope>
</reference>
<dbReference type="EMBL" id="OZ034814">
    <property type="protein sequence ID" value="CAL1361915.1"/>
    <property type="molecule type" value="Genomic_DNA"/>
</dbReference>
<evidence type="ECO:0000313" key="2">
    <source>
        <dbReference type="Proteomes" id="UP001497516"/>
    </source>
</evidence>
<organism evidence="1 2">
    <name type="scientific">Linum trigynum</name>
    <dbReference type="NCBI Taxonomy" id="586398"/>
    <lineage>
        <taxon>Eukaryota</taxon>
        <taxon>Viridiplantae</taxon>
        <taxon>Streptophyta</taxon>
        <taxon>Embryophyta</taxon>
        <taxon>Tracheophyta</taxon>
        <taxon>Spermatophyta</taxon>
        <taxon>Magnoliopsida</taxon>
        <taxon>eudicotyledons</taxon>
        <taxon>Gunneridae</taxon>
        <taxon>Pentapetalae</taxon>
        <taxon>rosids</taxon>
        <taxon>fabids</taxon>
        <taxon>Malpighiales</taxon>
        <taxon>Linaceae</taxon>
        <taxon>Linum</taxon>
    </lineage>
</organism>
<gene>
    <name evidence="1" type="ORF">LTRI10_LOCUS9217</name>
</gene>